<comment type="caution">
    <text evidence="6">The sequence shown here is derived from an EMBL/GenBank/DDBJ whole genome shotgun (WGS) entry which is preliminary data.</text>
</comment>
<dbReference type="InterPro" id="IPR015943">
    <property type="entry name" value="WD40/YVTN_repeat-like_dom_sf"/>
</dbReference>
<evidence type="ECO:0000313" key="6">
    <source>
        <dbReference type="EMBL" id="KAK9832054.1"/>
    </source>
</evidence>
<protein>
    <recommendedName>
        <fullName evidence="8">WD repeat-containing protein 55</fullName>
    </recommendedName>
</protein>
<name>A0AAW1REA9_9CHLO</name>
<dbReference type="EMBL" id="JALJOU010000042">
    <property type="protein sequence ID" value="KAK9832054.1"/>
    <property type="molecule type" value="Genomic_DNA"/>
</dbReference>
<keyword evidence="2 4" id="KW-0853">WD repeat</keyword>
<sequence length="351" mass="36543">MAHTESCRSLRFTPDGALLLTASADMSLLAVDVQTGKAAARRSAAHAAPINRVLPLSERAVASGDDEGAVHLWDTRQADATARLEVHSDYVADMALAAGEQCLLAVSGDGTLSVTDLRTGKVRARSEADADDELLSVVAAKGGRKLVVGSGAGVLNLFSWGHFEDCSDRFPGHPSSVDAMVAFDADTVLTGSADGLIRIIGILPNAMLGLVGEHAQDPVERLALSADCLRLASVAHDSTLRLWDLGFLREDDADSGDEAAQAPEAANGTHVGGQGPTSTSGRRAAEAASAAASCAVQGSRPWIAEDARNASESGSDAEPALPKKRRKERKKGGKIPKRDTSGSKAFFKDLL</sequence>
<proteinExistence type="inferred from homology"/>
<feature type="region of interest" description="Disordered" evidence="5">
    <location>
        <begin position="305"/>
        <end position="351"/>
    </location>
</feature>
<evidence type="ECO:0000256" key="1">
    <source>
        <dbReference type="ARBA" id="ARBA00007625"/>
    </source>
</evidence>
<keyword evidence="3" id="KW-0677">Repeat</keyword>
<feature type="compositionally biased region" description="Basic and acidic residues" evidence="5">
    <location>
        <begin position="336"/>
        <end position="351"/>
    </location>
</feature>
<feature type="repeat" description="WD" evidence="4">
    <location>
        <begin position="1"/>
        <end position="41"/>
    </location>
</feature>
<reference evidence="6 7" key="1">
    <citation type="journal article" date="2024" name="Nat. Commun.">
        <title>Phylogenomics reveals the evolutionary origins of lichenization in chlorophyte algae.</title>
        <authorList>
            <person name="Puginier C."/>
            <person name="Libourel C."/>
            <person name="Otte J."/>
            <person name="Skaloud P."/>
            <person name="Haon M."/>
            <person name="Grisel S."/>
            <person name="Petersen M."/>
            <person name="Berrin J.G."/>
            <person name="Delaux P.M."/>
            <person name="Dal Grande F."/>
            <person name="Keller J."/>
        </authorList>
    </citation>
    <scope>NUCLEOTIDE SEQUENCE [LARGE SCALE GENOMIC DNA]</scope>
    <source>
        <strain evidence="6 7">SAG 245.80</strain>
    </source>
</reference>
<evidence type="ECO:0000313" key="7">
    <source>
        <dbReference type="Proteomes" id="UP001445335"/>
    </source>
</evidence>
<dbReference type="AlphaFoldDB" id="A0AAW1REA9"/>
<dbReference type="Pfam" id="PF24796">
    <property type="entry name" value="WDR55"/>
    <property type="match status" value="1"/>
</dbReference>
<dbReference type="InterPro" id="IPR019775">
    <property type="entry name" value="WD40_repeat_CS"/>
</dbReference>
<dbReference type="SUPFAM" id="SSF50978">
    <property type="entry name" value="WD40 repeat-like"/>
    <property type="match status" value="1"/>
</dbReference>
<evidence type="ECO:0008006" key="8">
    <source>
        <dbReference type="Google" id="ProtNLM"/>
    </source>
</evidence>
<dbReference type="InterPro" id="IPR036322">
    <property type="entry name" value="WD40_repeat_dom_sf"/>
</dbReference>
<dbReference type="PROSITE" id="PS50082">
    <property type="entry name" value="WD_REPEATS_2"/>
    <property type="match status" value="1"/>
</dbReference>
<gene>
    <name evidence="6" type="ORF">WJX81_002755</name>
</gene>
<organism evidence="6 7">
    <name type="scientific">Elliptochloris bilobata</name>
    <dbReference type="NCBI Taxonomy" id="381761"/>
    <lineage>
        <taxon>Eukaryota</taxon>
        <taxon>Viridiplantae</taxon>
        <taxon>Chlorophyta</taxon>
        <taxon>core chlorophytes</taxon>
        <taxon>Trebouxiophyceae</taxon>
        <taxon>Trebouxiophyceae incertae sedis</taxon>
        <taxon>Elliptochloris clade</taxon>
        <taxon>Elliptochloris</taxon>
    </lineage>
</organism>
<dbReference type="InterPro" id="IPR001680">
    <property type="entry name" value="WD40_rpt"/>
</dbReference>
<dbReference type="Proteomes" id="UP001445335">
    <property type="component" value="Unassembled WGS sequence"/>
</dbReference>
<keyword evidence="7" id="KW-1185">Reference proteome</keyword>
<evidence type="ECO:0000256" key="2">
    <source>
        <dbReference type="ARBA" id="ARBA00022574"/>
    </source>
</evidence>
<feature type="compositionally biased region" description="Basic residues" evidence="5">
    <location>
        <begin position="322"/>
        <end position="335"/>
    </location>
</feature>
<dbReference type="Gene3D" id="2.130.10.10">
    <property type="entry name" value="YVTN repeat-like/Quinoprotein amine dehydrogenase"/>
    <property type="match status" value="2"/>
</dbReference>
<dbReference type="PROSITE" id="PS00678">
    <property type="entry name" value="WD_REPEATS_1"/>
    <property type="match status" value="1"/>
</dbReference>
<dbReference type="SMART" id="SM00320">
    <property type="entry name" value="WD40"/>
    <property type="match status" value="6"/>
</dbReference>
<accession>A0AAW1REA9</accession>
<evidence type="ECO:0000256" key="4">
    <source>
        <dbReference type="PROSITE-ProRule" id="PRU00221"/>
    </source>
</evidence>
<evidence type="ECO:0000256" key="3">
    <source>
        <dbReference type="ARBA" id="ARBA00022737"/>
    </source>
</evidence>
<dbReference type="PANTHER" id="PTHR44019:SF20">
    <property type="entry name" value="WD REPEAT-CONTAINING PROTEIN 55"/>
    <property type="match status" value="1"/>
</dbReference>
<dbReference type="PANTHER" id="PTHR44019">
    <property type="entry name" value="WD REPEAT-CONTAINING PROTEIN 55"/>
    <property type="match status" value="1"/>
</dbReference>
<feature type="region of interest" description="Disordered" evidence="5">
    <location>
        <begin position="254"/>
        <end position="286"/>
    </location>
</feature>
<evidence type="ECO:0000256" key="5">
    <source>
        <dbReference type="SAM" id="MobiDB-lite"/>
    </source>
</evidence>
<dbReference type="InterPro" id="IPR050505">
    <property type="entry name" value="WDR55/POC1"/>
</dbReference>
<comment type="similarity">
    <text evidence="1">Belongs to the WD repeat WDR55 family.</text>
</comment>